<geneLocation type="plasmid" evidence="8 9">
    <name>pBPHY01</name>
</geneLocation>
<dbReference type="InterPro" id="IPR000297">
    <property type="entry name" value="PPIase_PpiC"/>
</dbReference>
<evidence type="ECO:0000256" key="4">
    <source>
        <dbReference type="ARBA" id="ARBA00023110"/>
    </source>
</evidence>
<keyword evidence="8" id="KW-0614">Plasmid</keyword>
<evidence type="ECO:0000256" key="3">
    <source>
        <dbReference type="ARBA" id="ARBA00013194"/>
    </source>
</evidence>
<dbReference type="KEGG" id="bph:Bphy_6188"/>
<dbReference type="PROSITE" id="PS01096">
    <property type="entry name" value="PPIC_PPIASE_1"/>
    <property type="match status" value="1"/>
</dbReference>
<dbReference type="AlphaFoldDB" id="B2JWA8"/>
<keyword evidence="9" id="KW-1185">Reference proteome</keyword>
<comment type="catalytic activity">
    <reaction evidence="1">
        <text>[protein]-peptidylproline (omega=180) = [protein]-peptidylproline (omega=0)</text>
        <dbReference type="Rhea" id="RHEA:16237"/>
        <dbReference type="Rhea" id="RHEA-COMP:10747"/>
        <dbReference type="Rhea" id="RHEA-COMP:10748"/>
        <dbReference type="ChEBI" id="CHEBI:83833"/>
        <dbReference type="ChEBI" id="CHEBI:83834"/>
        <dbReference type="EC" id="5.2.1.8"/>
    </reaction>
</comment>
<dbReference type="SUPFAM" id="SSF54534">
    <property type="entry name" value="FKBP-like"/>
    <property type="match status" value="1"/>
</dbReference>
<evidence type="ECO:0000256" key="6">
    <source>
        <dbReference type="PROSITE-ProRule" id="PRU00278"/>
    </source>
</evidence>
<dbReference type="EC" id="5.2.1.8" evidence="3"/>
<dbReference type="InterPro" id="IPR046357">
    <property type="entry name" value="PPIase_dom_sf"/>
</dbReference>
<evidence type="ECO:0000313" key="9">
    <source>
        <dbReference type="Proteomes" id="UP000001192"/>
    </source>
</evidence>
<dbReference type="Gene3D" id="3.10.50.40">
    <property type="match status" value="1"/>
</dbReference>
<dbReference type="InterPro" id="IPR050245">
    <property type="entry name" value="PrsA_foldase"/>
</dbReference>
<feature type="domain" description="PpiC" evidence="7">
    <location>
        <begin position="99"/>
        <end position="203"/>
    </location>
</feature>
<organism evidence="8 9">
    <name type="scientific">Paraburkholderia phymatum (strain DSM 17167 / CIP 108236 / LMG 21445 / STM815)</name>
    <name type="common">Burkholderia phymatum</name>
    <dbReference type="NCBI Taxonomy" id="391038"/>
    <lineage>
        <taxon>Bacteria</taxon>
        <taxon>Pseudomonadati</taxon>
        <taxon>Pseudomonadota</taxon>
        <taxon>Betaproteobacteria</taxon>
        <taxon>Burkholderiales</taxon>
        <taxon>Burkholderiaceae</taxon>
        <taxon>Paraburkholderia</taxon>
    </lineage>
</organism>
<proteinExistence type="inferred from homology"/>
<dbReference type="Proteomes" id="UP000001192">
    <property type="component" value="Plasmid pBPHY01"/>
</dbReference>
<protein>
    <recommendedName>
        <fullName evidence="3">peptidylprolyl isomerase</fullName>
        <ecNumber evidence="3">5.2.1.8</ecNumber>
    </recommendedName>
</protein>
<dbReference type="InterPro" id="IPR023058">
    <property type="entry name" value="PPIase_PpiC_CS"/>
</dbReference>
<dbReference type="GO" id="GO:0003755">
    <property type="term" value="F:peptidyl-prolyl cis-trans isomerase activity"/>
    <property type="evidence" value="ECO:0007669"/>
    <property type="project" value="UniProtKB-KW"/>
</dbReference>
<name>B2JWA8_PARP8</name>
<dbReference type="RefSeq" id="WP_012405394.1">
    <property type="nucleotide sequence ID" value="NC_010625.1"/>
</dbReference>
<evidence type="ECO:0000313" key="8">
    <source>
        <dbReference type="EMBL" id="ACC75235.1"/>
    </source>
</evidence>
<evidence type="ECO:0000259" key="7">
    <source>
        <dbReference type="PROSITE" id="PS50198"/>
    </source>
</evidence>
<keyword evidence="4 6" id="KW-0697">Rotamase</keyword>
<evidence type="ECO:0000256" key="5">
    <source>
        <dbReference type="ARBA" id="ARBA00023235"/>
    </source>
</evidence>
<evidence type="ECO:0000256" key="1">
    <source>
        <dbReference type="ARBA" id="ARBA00000971"/>
    </source>
</evidence>
<dbReference type="PANTHER" id="PTHR47245">
    <property type="entry name" value="PEPTIDYLPROLYL ISOMERASE"/>
    <property type="match status" value="1"/>
</dbReference>
<dbReference type="Pfam" id="PF13616">
    <property type="entry name" value="Rotamase_3"/>
    <property type="match status" value="1"/>
</dbReference>
<dbReference type="HOGENOM" id="CLU_034646_9_1_4"/>
<dbReference type="OrthoDB" id="9769613at2"/>
<dbReference type="PROSITE" id="PS50198">
    <property type="entry name" value="PPIC_PPIASE_2"/>
    <property type="match status" value="1"/>
</dbReference>
<keyword evidence="5 6" id="KW-0413">Isomerase</keyword>
<dbReference type="EMBL" id="CP001045">
    <property type="protein sequence ID" value="ACC75235.1"/>
    <property type="molecule type" value="Genomic_DNA"/>
</dbReference>
<dbReference type="PANTHER" id="PTHR47245:SF2">
    <property type="entry name" value="PEPTIDYL-PROLYL CIS-TRANS ISOMERASE HP_0175-RELATED"/>
    <property type="match status" value="1"/>
</dbReference>
<evidence type="ECO:0000256" key="2">
    <source>
        <dbReference type="ARBA" id="ARBA00007656"/>
    </source>
</evidence>
<sequence length="259" mass="28126">MYYEAQPVATVNAVPLHAPGEALPVKTLRQRACTELLRQAAIREGLLNVHDVLASDGTPGTATVDAIERLLEHALRVPEPDEHACRRYYAANPGRHAPGERVHARHILFAVTPGVDIEALRRLAEASLVDLRCDAVEHGERFARAAKELSNCPTGDAGGELGWFTAAECVPELARELFGLPYVGVLPRLVATRFGFHIVDVLARERANTPPFETVRAAIAQTLRQHAFANALRQYVSLLAAQAELCGVELDGTATPLVQ</sequence>
<gene>
    <name evidence="8" type="ordered locus">Bphy_6188</name>
</gene>
<comment type="similarity">
    <text evidence="2">Belongs to the PpiC/parvulin rotamase family.</text>
</comment>
<accession>B2JWA8</accession>
<reference evidence="9" key="1">
    <citation type="journal article" date="2014" name="Stand. Genomic Sci.">
        <title>Complete genome sequence of Burkholderia phymatum STM815(T), a broad host range and efficient nitrogen-fixing symbiont of Mimosa species.</title>
        <authorList>
            <person name="Moulin L."/>
            <person name="Klonowska A."/>
            <person name="Caroline B."/>
            <person name="Booth K."/>
            <person name="Vriezen J.A."/>
            <person name="Melkonian R."/>
            <person name="James E.K."/>
            <person name="Young J.P."/>
            <person name="Bena G."/>
            <person name="Hauser L."/>
            <person name="Land M."/>
            <person name="Kyrpides N."/>
            <person name="Bruce D."/>
            <person name="Chain P."/>
            <person name="Copeland A."/>
            <person name="Pitluck S."/>
            <person name="Woyke T."/>
            <person name="Lizotte-Waniewski M."/>
            <person name="Bristow J."/>
            <person name="Riley M."/>
        </authorList>
    </citation>
    <scope>NUCLEOTIDE SEQUENCE [LARGE SCALE GENOMIC DNA]</scope>
    <source>
        <strain evidence="9">DSM 17167 / CIP 108236 / LMG 21445 / STM815</strain>
        <plasmid evidence="9">Plasmid pBPHY01</plasmid>
    </source>
</reference>